<keyword evidence="6" id="KW-0963">Cytoplasm</keyword>
<dbReference type="EC" id="1.3.3.15" evidence="6"/>
<dbReference type="SUPFAM" id="SSF54373">
    <property type="entry name" value="FAD-linked reductases, C-terminal domain"/>
    <property type="match status" value="1"/>
</dbReference>
<dbReference type="GO" id="GO:0006783">
    <property type="term" value="P:heme biosynthetic process"/>
    <property type="evidence" value="ECO:0007669"/>
    <property type="project" value="UniProtKB-UniRule"/>
</dbReference>
<keyword evidence="3 6" id="KW-0274">FAD</keyword>
<dbReference type="Pfam" id="PF01593">
    <property type="entry name" value="Amino_oxidase"/>
    <property type="match status" value="1"/>
</dbReference>
<dbReference type="InterPro" id="IPR002937">
    <property type="entry name" value="Amino_oxidase"/>
</dbReference>
<evidence type="ECO:0000313" key="8">
    <source>
        <dbReference type="EMBL" id="MBC8430793.1"/>
    </source>
</evidence>
<dbReference type="SUPFAM" id="SSF51905">
    <property type="entry name" value="FAD/NAD(P)-binding domain"/>
    <property type="match status" value="1"/>
</dbReference>
<dbReference type="Gene3D" id="1.10.3110.10">
    <property type="entry name" value="protoporphyrinogen ix oxidase, domain 3"/>
    <property type="match status" value="1"/>
</dbReference>
<organism evidence="8 9">
    <name type="scientific">Candidatus Desulfatibia vada</name>
    <dbReference type="NCBI Taxonomy" id="2841696"/>
    <lineage>
        <taxon>Bacteria</taxon>
        <taxon>Pseudomonadati</taxon>
        <taxon>Thermodesulfobacteriota</taxon>
        <taxon>Desulfobacteria</taxon>
        <taxon>Desulfobacterales</taxon>
        <taxon>Desulfobacterales incertae sedis</taxon>
        <taxon>Candidatus Desulfatibia</taxon>
    </lineage>
</organism>
<comment type="cofactor">
    <cofactor evidence="1 6">
        <name>FAD</name>
        <dbReference type="ChEBI" id="CHEBI:57692"/>
    </cofactor>
</comment>
<comment type="subcellular location">
    <subcellularLocation>
        <location evidence="6">Cytoplasm</location>
    </subcellularLocation>
</comment>
<protein>
    <recommendedName>
        <fullName evidence="6">Coproporphyrinogen III oxidase</fullName>
        <ecNumber evidence="6">1.3.3.15</ecNumber>
    </recommendedName>
</protein>
<accession>A0A8J6TPA8</accession>
<feature type="domain" description="Amine oxidase" evidence="7">
    <location>
        <begin position="15"/>
        <end position="445"/>
    </location>
</feature>
<reference evidence="8 9" key="1">
    <citation type="submission" date="2020-08" db="EMBL/GenBank/DDBJ databases">
        <title>Bridging the membrane lipid divide: bacteria of the FCB group superphylum have the potential to synthesize archaeal ether lipids.</title>
        <authorList>
            <person name="Villanueva L."/>
            <person name="Von Meijenfeldt F.A.B."/>
            <person name="Westbye A.B."/>
            <person name="Yadav S."/>
            <person name="Hopmans E.C."/>
            <person name="Dutilh B.E."/>
            <person name="Sinninghe Damste J.S."/>
        </authorList>
    </citation>
    <scope>NUCLEOTIDE SEQUENCE [LARGE SCALE GENOMIC DNA]</scope>
    <source>
        <strain evidence="8">NIOZ-UU17</strain>
    </source>
</reference>
<dbReference type="PANTHER" id="PTHR42923:SF3">
    <property type="entry name" value="PROTOPORPHYRINOGEN OXIDASE"/>
    <property type="match status" value="1"/>
</dbReference>
<dbReference type="Proteomes" id="UP000605201">
    <property type="component" value="Unassembled WGS sequence"/>
</dbReference>
<evidence type="ECO:0000256" key="4">
    <source>
        <dbReference type="ARBA" id="ARBA00023002"/>
    </source>
</evidence>
<dbReference type="AlphaFoldDB" id="A0A8J6TPA8"/>
<comment type="pathway">
    <text evidence="6">Porphyrin-containing compound metabolism; protoheme biosynthesis.</text>
</comment>
<dbReference type="GO" id="GO:0004729">
    <property type="term" value="F:oxygen-dependent protoporphyrinogen oxidase activity"/>
    <property type="evidence" value="ECO:0007669"/>
    <property type="project" value="UniProtKB-UniRule"/>
</dbReference>
<gene>
    <name evidence="8" type="primary">hemG</name>
    <name evidence="8" type="ORF">H8D96_02630</name>
</gene>
<keyword evidence="5 6" id="KW-0350">Heme biosynthesis</keyword>
<dbReference type="NCBIfam" id="TIGR00562">
    <property type="entry name" value="proto_IX_ox"/>
    <property type="match status" value="1"/>
</dbReference>
<evidence type="ECO:0000256" key="1">
    <source>
        <dbReference type="ARBA" id="ARBA00001974"/>
    </source>
</evidence>
<evidence type="ECO:0000256" key="2">
    <source>
        <dbReference type="ARBA" id="ARBA00022630"/>
    </source>
</evidence>
<comment type="function">
    <text evidence="6">Involved in coproporphyrin-dependent heme b biosynthesis. Catalyzes the oxidation of coproporphyrinogen III to coproporphyrin III.</text>
</comment>
<keyword evidence="2 6" id="KW-0285">Flavoprotein</keyword>
<evidence type="ECO:0000259" key="7">
    <source>
        <dbReference type="Pfam" id="PF01593"/>
    </source>
</evidence>
<evidence type="ECO:0000256" key="6">
    <source>
        <dbReference type="RuleBase" id="RU364052"/>
    </source>
</evidence>
<name>A0A8J6TPA8_9BACT</name>
<evidence type="ECO:0000256" key="3">
    <source>
        <dbReference type="ARBA" id="ARBA00022827"/>
    </source>
</evidence>
<dbReference type="Gene3D" id="3.90.660.20">
    <property type="entry name" value="Protoporphyrinogen oxidase, mitochondrial, domain 2"/>
    <property type="match status" value="1"/>
</dbReference>
<comment type="caution">
    <text evidence="8">The sequence shown here is derived from an EMBL/GenBank/DDBJ whole genome shotgun (WGS) entry which is preliminary data.</text>
</comment>
<dbReference type="InterPro" id="IPR036188">
    <property type="entry name" value="FAD/NAD-bd_sf"/>
</dbReference>
<comment type="catalytic activity">
    <reaction evidence="6">
        <text>coproporphyrinogen III + 3 O2 = coproporphyrin III + 3 H2O2</text>
        <dbReference type="Rhea" id="RHEA:43436"/>
        <dbReference type="ChEBI" id="CHEBI:15379"/>
        <dbReference type="ChEBI" id="CHEBI:16240"/>
        <dbReference type="ChEBI" id="CHEBI:57309"/>
        <dbReference type="ChEBI" id="CHEBI:131725"/>
        <dbReference type="EC" id="1.3.3.15"/>
    </reaction>
</comment>
<sequence length="462" mass="52018">MDKGTIKIAILGAGISGLATAFWLHKDGFDVTVLESKNEPGGSIVTRHKDGFLIDYGPNSGLETTPLIGKIVAAVGLEDEMIYADEKANKRYILRNNQLHALPTSPTAFLKTKLFTPKAKLRLLAEPFLGKSEEGYYQSISEFVKRRLGQEFLDYAINPFVAGVFAGNPENLSVKSAFPKLYRLEELYGGLFKGLVLGARERKIRAEQSKQSARMFSFKKGMQALPEAIAGKLGDKIKYNCNVEKVVKSATKHKVMYKHADKSKEIVTDIILSTVPAYQAAAVFDDKENTLINHFNKIYYPPVKVLYLGFRRETVGRPLDGFGFLIPEKENKRFLGSIWSSTIFPYRAKNDLAAFTLFIGGARSPELFDNENDKLVDSVIKEFKEIMNINSDPIFIKEKMWPKAIPQYSLGYIEHERYFEKFEGDNPGLFLSGNYRGGISVGDCIQNSEVTYKKICEYINRK</sequence>
<keyword evidence="4 6" id="KW-0560">Oxidoreductase</keyword>
<comment type="similarity">
    <text evidence="6">Belongs to the protoporphyrinogen/coproporphyrinogen oxidase family. Coproporphyrinogen III oxidase subfamily.</text>
</comment>
<proteinExistence type="inferred from homology"/>
<dbReference type="InterPro" id="IPR050464">
    <property type="entry name" value="Zeta_carotene_desat/Oxidored"/>
</dbReference>
<evidence type="ECO:0000256" key="5">
    <source>
        <dbReference type="ARBA" id="ARBA00023133"/>
    </source>
</evidence>
<dbReference type="PANTHER" id="PTHR42923">
    <property type="entry name" value="PROTOPORPHYRINOGEN OXIDASE"/>
    <property type="match status" value="1"/>
</dbReference>
<dbReference type="InterPro" id="IPR004572">
    <property type="entry name" value="Protoporphyrinogen_oxidase"/>
</dbReference>
<dbReference type="Gene3D" id="3.50.50.60">
    <property type="entry name" value="FAD/NAD(P)-binding domain"/>
    <property type="match status" value="1"/>
</dbReference>
<evidence type="ECO:0000313" key="9">
    <source>
        <dbReference type="Proteomes" id="UP000605201"/>
    </source>
</evidence>
<dbReference type="EMBL" id="JACNIG010000083">
    <property type="protein sequence ID" value="MBC8430793.1"/>
    <property type="molecule type" value="Genomic_DNA"/>
</dbReference>
<dbReference type="GO" id="GO:0005737">
    <property type="term" value="C:cytoplasm"/>
    <property type="evidence" value="ECO:0007669"/>
    <property type="project" value="UniProtKB-SubCell"/>
</dbReference>